<keyword evidence="3 12" id="KW-0808">Transferase</keyword>
<dbReference type="PRINTS" id="PR00959">
    <property type="entry name" value="MEVGALKINASE"/>
</dbReference>
<keyword evidence="1" id="KW-0963">Cytoplasm</keyword>
<keyword evidence="6" id="KW-0067">ATP-binding</keyword>
<dbReference type="RefSeq" id="WP_349641617.1">
    <property type="nucleotide sequence ID" value="NZ_CAWVOH010000001.1"/>
</dbReference>
<evidence type="ECO:0000256" key="7">
    <source>
        <dbReference type="ARBA" id="ARBA00022842"/>
    </source>
</evidence>
<protein>
    <submittedName>
        <fullName evidence="12">Mevalonate kinase (ERG12)</fullName>
        <ecNumber evidence="12">2.7.4.2</ecNumber>
    </submittedName>
</protein>
<evidence type="ECO:0000256" key="5">
    <source>
        <dbReference type="ARBA" id="ARBA00022777"/>
    </source>
</evidence>
<dbReference type="InterPro" id="IPR036554">
    <property type="entry name" value="GHMP_kinase_C_sf"/>
</dbReference>
<evidence type="ECO:0000256" key="9">
    <source>
        <dbReference type="ARBA" id="ARBA00029438"/>
    </source>
</evidence>
<evidence type="ECO:0000259" key="10">
    <source>
        <dbReference type="Pfam" id="PF00288"/>
    </source>
</evidence>
<keyword evidence="8" id="KW-0443">Lipid metabolism</keyword>
<dbReference type="PANTHER" id="PTHR43290:SF2">
    <property type="entry name" value="MEVALONATE KINASE"/>
    <property type="match status" value="1"/>
</dbReference>
<dbReference type="InterPro" id="IPR006205">
    <property type="entry name" value="Mev_gal_kin"/>
</dbReference>
<keyword evidence="5 12" id="KW-0418">Kinase</keyword>
<comment type="pathway">
    <text evidence="9">Isoprenoid biosynthesis; isopentenyl diphosphate biosynthesis via mevalonate pathway; isopentenyl diphosphate from (R)-mevalonate: step 1/3.</text>
</comment>
<dbReference type="GO" id="GO:0004631">
    <property type="term" value="F:phosphomevalonate kinase activity"/>
    <property type="evidence" value="ECO:0007669"/>
    <property type="project" value="UniProtKB-EC"/>
</dbReference>
<feature type="domain" description="GHMP kinase N-terminal" evidence="10">
    <location>
        <begin position="76"/>
        <end position="167"/>
    </location>
</feature>
<evidence type="ECO:0000256" key="4">
    <source>
        <dbReference type="ARBA" id="ARBA00022741"/>
    </source>
</evidence>
<evidence type="ECO:0000313" key="12">
    <source>
        <dbReference type="EMBL" id="CAK8054075.1"/>
    </source>
</evidence>
<comment type="caution">
    <text evidence="12">The sequence shown here is derived from an EMBL/GenBank/DDBJ whole genome shotgun (WGS) entry which is preliminary data.</text>
</comment>
<dbReference type="EMBL" id="CAWVOH010000001">
    <property type="protein sequence ID" value="CAK8054075.1"/>
    <property type="molecule type" value="Genomic_DNA"/>
</dbReference>
<evidence type="ECO:0000259" key="11">
    <source>
        <dbReference type="Pfam" id="PF08544"/>
    </source>
</evidence>
<keyword evidence="7" id="KW-0460">Magnesium</keyword>
<keyword evidence="13" id="KW-1185">Reference proteome</keyword>
<dbReference type="EC" id="2.7.4.2" evidence="12"/>
<evidence type="ECO:0000313" key="13">
    <source>
        <dbReference type="Proteomes" id="UP001314241"/>
    </source>
</evidence>
<gene>
    <name evidence="12" type="ORF">R54876_GBNLAHCA_00635</name>
</gene>
<name>A0ABM9N4M2_9LACO</name>
<accession>A0ABM9N4M2</accession>
<evidence type="ECO:0000256" key="8">
    <source>
        <dbReference type="ARBA" id="ARBA00023098"/>
    </source>
</evidence>
<evidence type="ECO:0000256" key="1">
    <source>
        <dbReference type="ARBA" id="ARBA00022490"/>
    </source>
</evidence>
<reference evidence="12 13" key="1">
    <citation type="submission" date="2024-01" db="EMBL/GenBank/DDBJ databases">
        <authorList>
            <person name="Botero Cardona J."/>
        </authorList>
    </citation>
    <scope>NUCLEOTIDE SEQUENCE [LARGE SCALE GENOMIC DNA]</scope>
    <source>
        <strain evidence="12 13">LMG 33000</strain>
    </source>
</reference>
<feature type="domain" description="GHMP kinase C-terminal" evidence="11">
    <location>
        <begin position="248"/>
        <end position="317"/>
    </location>
</feature>
<dbReference type="Gene3D" id="3.30.70.890">
    <property type="entry name" value="GHMP kinase, C-terminal domain"/>
    <property type="match status" value="1"/>
</dbReference>
<evidence type="ECO:0000256" key="3">
    <source>
        <dbReference type="ARBA" id="ARBA00022679"/>
    </source>
</evidence>
<dbReference type="SUPFAM" id="SSF54211">
    <property type="entry name" value="Ribosomal protein S5 domain 2-like"/>
    <property type="match status" value="1"/>
</dbReference>
<dbReference type="Pfam" id="PF00288">
    <property type="entry name" value="GHMP_kinases_N"/>
    <property type="match status" value="1"/>
</dbReference>
<dbReference type="InterPro" id="IPR014721">
    <property type="entry name" value="Ribsml_uS5_D2-typ_fold_subgr"/>
</dbReference>
<dbReference type="Proteomes" id="UP001314241">
    <property type="component" value="Unassembled WGS sequence"/>
</dbReference>
<organism evidence="12 13">
    <name type="scientific">Eupransor demetentiae</name>
    <dbReference type="NCBI Taxonomy" id="3109584"/>
    <lineage>
        <taxon>Bacteria</taxon>
        <taxon>Bacillati</taxon>
        <taxon>Bacillota</taxon>
        <taxon>Bacilli</taxon>
        <taxon>Lactobacillales</taxon>
        <taxon>Lactobacillaceae</taxon>
        <taxon>Eupransor</taxon>
    </lineage>
</organism>
<dbReference type="PANTHER" id="PTHR43290">
    <property type="entry name" value="MEVALONATE KINASE"/>
    <property type="match status" value="1"/>
</dbReference>
<dbReference type="Pfam" id="PF08544">
    <property type="entry name" value="GHMP_kinases_C"/>
    <property type="match status" value="1"/>
</dbReference>
<evidence type="ECO:0000256" key="2">
    <source>
        <dbReference type="ARBA" id="ARBA00022516"/>
    </source>
</evidence>
<proteinExistence type="predicted"/>
<dbReference type="InterPro" id="IPR005917">
    <property type="entry name" value="Pmev_kinase_bact"/>
</dbReference>
<dbReference type="Gene3D" id="3.30.230.10">
    <property type="match status" value="1"/>
</dbReference>
<keyword evidence="2" id="KW-0444">Lipid biosynthesis</keyword>
<dbReference type="SUPFAM" id="SSF55060">
    <property type="entry name" value="GHMP Kinase, C-terminal domain"/>
    <property type="match status" value="1"/>
</dbReference>
<dbReference type="InterPro" id="IPR020568">
    <property type="entry name" value="Ribosomal_Su5_D2-typ_SF"/>
</dbReference>
<evidence type="ECO:0000256" key="6">
    <source>
        <dbReference type="ARBA" id="ARBA00022840"/>
    </source>
</evidence>
<dbReference type="InterPro" id="IPR006204">
    <property type="entry name" value="GHMP_kinase_N_dom"/>
</dbReference>
<sequence>MNKLEIDIPGKLFLAGEYAVTKAGNQALLAAVQKGLKLSLIPKEGDQSRIKSGKLPDLIFDFQQEITVETTSPWSYVHSALKTLQSYIGQGSYPSFDLKIESQMVSPQGKLGLGSSAAVSVAIIKALNQFWQLKLPVLTQYKLAAIAHYRIQGSGSLGDVAAITYGGIIHYHSPAIAELEEKRLSVPDLIQMDWPDLSIKPLHWPANWQLILAATHQPADTKTALAGLILPASFYQKSNHCVEAASLAFQNQDYDKARQALTANQELLIAALPAPYLSERLASFWETIQGQHLAGKVSGAGFGDNGYYLTRSQEKVDSQLKICGLTCTQLPIAPATNL</sequence>
<dbReference type="InterPro" id="IPR013750">
    <property type="entry name" value="GHMP_kinase_C_dom"/>
</dbReference>
<keyword evidence="4" id="KW-0547">Nucleotide-binding</keyword>
<dbReference type="NCBIfam" id="TIGR01220">
    <property type="entry name" value="Pmev_kin_Gr_pos"/>
    <property type="match status" value="1"/>
</dbReference>